<feature type="transmembrane region" description="Helical" evidence="2">
    <location>
        <begin position="66"/>
        <end position="88"/>
    </location>
</feature>
<evidence type="ECO:0000313" key="4">
    <source>
        <dbReference type="Proteomes" id="UP000182977"/>
    </source>
</evidence>
<name>A0A1H2IH48_9ACTN</name>
<proteinExistence type="predicted"/>
<sequence>MTCCLAAVVAARLAGADPRTSPAARGWLVLAVIFALLSLDEIVSLHERGADWAAAVFETGSLLARLGWTIPAAAILLASLVVLVPAFGPSRPGPGASSPPASPRRSPARSAWRS</sequence>
<dbReference type="EMBL" id="LT629791">
    <property type="protein sequence ID" value="SDU43432.1"/>
    <property type="molecule type" value="Genomic_DNA"/>
</dbReference>
<keyword evidence="2" id="KW-0472">Membrane</keyword>
<keyword evidence="2" id="KW-0812">Transmembrane</keyword>
<evidence type="ECO:0000256" key="1">
    <source>
        <dbReference type="SAM" id="MobiDB-lite"/>
    </source>
</evidence>
<keyword evidence="4" id="KW-1185">Reference proteome</keyword>
<gene>
    <name evidence="3" type="ORF">SAMN04488563_1713</name>
</gene>
<dbReference type="STRING" id="419479.SAMN04488563_1713"/>
<dbReference type="RefSeq" id="WP_046771189.1">
    <property type="nucleotide sequence ID" value="NZ_LBMC01000040.1"/>
</dbReference>
<evidence type="ECO:0000313" key="3">
    <source>
        <dbReference type="EMBL" id="SDU43432.1"/>
    </source>
</evidence>
<feature type="region of interest" description="Disordered" evidence="1">
    <location>
        <begin position="91"/>
        <end position="114"/>
    </location>
</feature>
<evidence type="ECO:0000256" key="2">
    <source>
        <dbReference type="SAM" id="Phobius"/>
    </source>
</evidence>
<accession>A0A1H2IH48</accession>
<reference evidence="4" key="1">
    <citation type="submission" date="2016-10" db="EMBL/GenBank/DDBJ databases">
        <authorList>
            <person name="Varghese N."/>
            <person name="Submissions S."/>
        </authorList>
    </citation>
    <scope>NUCLEOTIDE SEQUENCE [LARGE SCALE GENOMIC DNA]</scope>
    <source>
        <strain evidence="4">DSM 45079</strain>
    </source>
</reference>
<protein>
    <submittedName>
        <fullName evidence="3">Uncharacterized protein</fullName>
    </submittedName>
</protein>
<dbReference type="OrthoDB" id="4134807at2"/>
<keyword evidence="2" id="KW-1133">Transmembrane helix</keyword>
<dbReference type="AlphaFoldDB" id="A0A1H2IH48"/>
<feature type="transmembrane region" description="Helical" evidence="2">
    <location>
        <begin position="26"/>
        <end position="45"/>
    </location>
</feature>
<dbReference type="Proteomes" id="UP000182977">
    <property type="component" value="Chromosome I"/>
</dbReference>
<organism evidence="3 4">
    <name type="scientific">Jiangella alkaliphila</name>
    <dbReference type="NCBI Taxonomy" id="419479"/>
    <lineage>
        <taxon>Bacteria</taxon>
        <taxon>Bacillati</taxon>
        <taxon>Actinomycetota</taxon>
        <taxon>Actinomycetes</taxon>
        <taxon>Jiangellales</taxon>
        <taxon>Jiangellaceae</taxon>
        <taxon>Jiangella</taxon>
    </lineage>
</organism>